<proteinExistence type="predicted"/>
<evidence type="ECO:0000313" key="2">
    <source>
        <dbReference type="Proteomes" id="UP000799291"/>
    </source>
</evidence>
<accession>A0A6G1J1Z4</accession>
<keyword evidence="2" id="KW-1185">Reference proteome</keyword>
<reference evidence="1" key="1">
    <citation type="journal article" date="2020" name="Stud. Mycol.">
        <title>101 Dothideomycetes genomes: a test case for predicting lifestyles and emergence of pathogens.</title>
        <authorList>
            <person name="Haridas S."/>
            <person name="Albert R."/>
            <person name="Binder M."/>
            <person name="Bloem J."/>
            <person name="Labutti K."/>
            <person name="Salamov A."/>
            <person name="Andreopoulos B."/>
            <person name="Baker S."/>
            <person name="Barry K."/>
            <person name="Bills G."/>
            <person name="Bluhm B."/>
            <person name="Cannon C."/>
            <person name="Castanera R."/>
            <person name="Culley D."/>
            <person name="Daum C."/>
            <person name="Ezra D."/>
            <person name="Gonzalez J."/>
            <person name="Henrissat B."/>
            <person name="Kuo A."/>
            <person name="Liang C."/>
            <person name="Lipzen A."/>
            <person name="Lutzoni F."/>
            <person name="Magnuson J."/>
            <person name="Mondo S."/>
            <person name="Nolan M."/>
            <person name="Ohm R."/>
            <person name="Pangilinan J."/>
            <person name="Park H.-J."/>
            <person name="Ramirez L."/>
            <person name="Alfaro M."/>
            <person name="Sun H."/>
            <person name="Tritt A."/>
            <person name="Yoshinaga Y."/>
            <person name="Zwiers L.-H."/>
            <person name="Turgeon B."/>
            <person name="Goodwin S."/>
            <person name="Spatafora J."/>
            <person name="Crous P."/>
            <person name="Grigoriev I."/>
        </authorList>
    </citation>
    <scope>NUCLEOTIDE SEQUENCE</scope>
    <source>
        <strain evidence="1">CBS 122367</strain>
    </source>
</reference>
<dbReference type="AlphaFoldDB" id="A0A6G1J1Z4"/>
<evidence type="ECO:0000313" key="1">
    <source>
        <dbReference type="EMBL" id="KAF2684428.1"/>
    </source>
</evidence>
<protein>
    <recommendedName>
        <fullName evidence="3">F-box domain-containing protein</fullName>
    </recommendedName>
</protein>
<dbReference type="Proteomes" id="UP000799291">
    <property type="component" value="Unassembled WGS sequence"/>
</dbReference>
<name>A0A6G1J1Z4_9PLEO</name>
<organism evidence="1 2">
    <name type="scientific">Lentithecium fluviatile CBS 122367</name>
    <dbReference type="NCBI Taxonomy" id="1168545"/>
    <lineage>
        <taxon>Eukaryota</taxon>
        <taxon>Fungi</taxon>
        <taxon>Dikarya</taxon>
        <taxon>Ascomycota</taxon>
        <taxon>Pezizomycotina</taxon>
        <taxon>Dothideomycetes</taxon>
        <taxon>Pleosporomycetidae</taxon>
        <taxon>Pleosporales</taxon>
        <taxon>Massarineae</taxon>
        <taxon>Lentitheciaceae</taxon>
        <taxon>Lentithecium</taxon>
    </lineage>
</organism>
<gene>
    <name evidence="1" type="ORF">K458DRAFT_388897</name>
</gene>
<evidence type="ECO:0008006" key="3">
    <source>
        <dbReference type="Google" id="ProtNLM"/>
    </source>
</evidence>
<dbReference type="OrthoDB" id="62952at2759"/>
<dbReference type="EMBL" id="MU005581">
    <property type="protein sequence ID" value="KAF2684428.1"/>
    <property type="molecule type" value="Genomic_DNA"/>
</dbReference>
<sequence length="156" mass="18404">MENLNRTELAERFKKRLTVLDENLEKLKKLLEPPEAPPTGILRLPIEIRLEVYYYCIPRKQVIDFEDVQEEMDLESDHDLEHGVVYDSDLEDGVVHESDLGTNFVDYWNLNKNKNSIFLLSEQINEEALDVLYGENFFKLHLNGTSHQWMILLRVL</sequence>